<proteinExistence type="predicted"/>
<evidence type="ECO:0000313" key="4">
    <source>
        <dbReference type="EMBL" id="GAA0481203.1"/>
    </source>
</evidence>
<keyword evidence="5" id="KW-1185">Reference proteome</keyword>
<dbReference type="Pfam" id="PF00440">
    <property type="entry name" value="TetR_N"/>
    <property type="match status" value="1"/>
</dbReference>
<name>A0ABN1APE2_9ACTN</name>
<sequence>MSGTQEARRRDSARSRESLLRAAGELFAERGFDRTTTRDIGRRAGVDPALIARYFGGKTQLYLATVEAEHGDSDPGDLLDPERLLYILKRADHRGLVPVLQVAVQHLAEPAAEGAARAALHERLVEPLHRRFVAEGRDRPRLRAEMTVAAIIGIALGRRSGAFDELGEVAPDDLGGLLLDTLTAGH</sequence>
<dbReference type="Gene3D" id="1.10.357.10">
    <property type="entry name" value="Tetracycline Repressor, domain 2"/>
    <property type="match status" value="1"/>
</dbReference>
<keyword evidence="1 2" id="KW-0238">DNA-binding</keyword>
<protein>
    <submittedName>
        <fullName evidence="4">TetR/AcrR family transcriptional regulator</fullName>
    </submittedName>
</protein>
<dbReference type="InterPro" id="IPR001647">
    <property type="entry name" value="HTH_TetR"/>
</dbReference>
<organism evidence="4 5">
    <name type="scientific">Streptomyces olivaceiscleroticus</name>
    <dbReference type="NCBI Taxonomy" id="68245"/>
    <lineage>
        <taxon>Bacteria</taxon>
        <taxon>Bacillati</taxon>
        <taxon>Actinomycetota</taxon>
        <taxon>Actinomycetes</taxon>
        <taxon>Kitasatosporales</taxon>
        <taxon>Streptomycetaceae</taxon>
        <taxon>Streptomyces</taxon>
    </lineage>
</organism>
<dbReference type="PRINTS" id="PR00455">
    <property type="entry name" value="HTHTETR"/>
</dbReference>
<dbReference type="PANTHER" id="PTHR30055:SF235">
    <property type="entry name" value="TRANSCRIPTIONAL REGULATORY PROTEIN"/>
    <property type="match status" value="1"/>
</dbReference>
<dbReference type="PANTHER" id="PTHR30055">
    <property type="entry name" value="HTH-TYPE TRANSCRIPTIONAL REGULATOR RUTR"/>
    <property type="match status" value="1"/>
</dbReference>
<evidence type="ECO:0000256" key="1">
    <source>
        <dbReference type="ARBA" id="ARBA00023125"/>
    </source>
</evidence>
<dbReference type="InterPro" id="IPR036271">
    <property type="entry name" value="Tet_transcr_reg_TetR-rel_C_sf"/>
</dbReference>
<dbReference type="InterPro" id="IPR009057">
    <property type="entry name" value="Homeodomain-like_sf"/>
</dbReference>
<dbReference type="Pfam" id="PF17920">
    <property type="entry name" value="TetR_C_16"/>
    <property type="match status" value="1"/>
</dbReference>
<dbReference type="Proteomes" id="UP001500909">
    <property type="component" value="Unassembled WGS sequence"/>
</dbReference>
<feature type="DNA-binding region" description="H-T-H motif" evidence="2">
    <location>
        <begin position="36"/>
        <end position="55"/>
    </location>
</feature>
<evidence type="ECO:0000259" key="3">
    <source>
        <dbReference type="PROSITE" id="PS50977"/>
    </source>
</evidence>
<accession>A0ABN1APE2</accession>
<dbReference type="Gene3D" id="1.10.10.60">
    <property type="entry name" value="Homeodomain-like"/>
    <property type="match status" value="1"/>
</dbReference>
<evidence type="ECO:0000256" key="2">
    <source>
        <dbReference type="PROSITE-ProRule" id="PRU00335"/>
    </source>
</evidence>
<feature type="domain" description="HTH tetR-type" evidence="3">
    <location>
        <begin position="13"/>
        <end position="73"/>
    </location>
</feature>
<dbReference type="EMBL" id="BAAABY010000037">
    <property type="protein sequence ID" value="GAA0481203.1"/>
    <property type="molecule type" value="Genomic_DNA"/>
</dbReference>
<dbReference type="InterPro" id="IPR050109">
    <property type="entry name" value="HTH-type_TetR-like_transc_reg"/>
</dbReference>
<reference evidence="4 5" key="1">
    <citation type="journal article" date="2019" name="Int. J. Syst. Evol. Microbiol.">
        <title>The Global Catalogue of Microorganisms (GCM) 10K type strain sequencing project: providing services to taxonomists for standard genome sequencing and annotation.</title>
        <authorList>
            <consortium name="The Broad Institute Genomics Platform"/>
            <consortium name="The Broad Institute Genome Sequencing Center for Infectious Disease"/>
            <person name="Wu L."/>
            <person name="Ma J."/>
        </authorList>
    </citation>
    <scope>NUCLEOTIDE SEQUENCE [LARGE SCALE GENOMIC DNA]</scope>
    <source>
        <strain evidence="4 5">JCM 4805</strain>
    </source>
</reference>
<dbReference type="RefSeq" id="WP_346097687.1">
    <property type="nucleotide sequence ID" value="NZ_BAAABY010000037.1"/>
</dbReference>
<comment type="caution">
    <text evidence="4">The sequence shown here is derived from an EMBL/GenBank/DDBJ whole genome shotgun (WGS) entry which is preliminary data.</text>
</comment>
<dbReference type="SUPFAM" id="SSF48498">
    <property type="entry name" value="Tetracyclin repressor-like, C-terminal domain"/>
    <property type="match status" value="1"/>
</dbReference>
<gene>
    <name evidence="4" type="ORF">GCM10010361_52430</name>
</gene>
<evidence type="ECO:0000313" key="5">
    <source>
        <dbReference type="Proteomes" id="UP001500909"/>
    </source>
</evidence>
<dbReference type="PROSITE" id="PS50977">
    <property type="entry name" value="HTH_TETR_2"/>
    <property type="match status" value="1"/>
</dbReference>
<dbReference type="SUPFAM" id="SSF46689">
    <property type="entry name" value="Homeodomain-like"/>
    <property type="match status" value="1"/>
</dbReference>
<dbReference type="InterPro" id="IPR041678">
    <property type="entry name" value="TetR_C_16"/>
</dbReference>